<reference evidence="1" key="1">
    <citation type="submission" date="2022-08" db="EMBL/GenBank/DDBJ databases">
        <authorList>
            <consortium name="DOE Joint Genome Institute"/>
            <person name="Min B."/>
            <person name="Riley R."/>
            <person name="Sierra-Patev S."/>
            <person name="Naranjo-Ortiz M."/>
            <person name="Looney B."/>
            <person name="Konkel Z."/>
            <person name="Slot J.C."/>
            <person name="Sakamoto Y."/>
            <person name="Steenwyk J.L."/>
            <person name="Rokas A."/>
            <person name="Carro J."/>
            <person name="Camarero S."/>
            <person name="Ferreira P."/>
            <person name="Molpeceres G."/>
            <person name="Ruiz-Duenas F.J."/>
            <person name="Serrano A."/>
            <person name="Henrissat B."/>
            <person name="Drula E."/>
            <person name="Hughes K.W."/>
            <person name="Mata J.L."/>
            <person name="Ishikawa N.K."/>
            <person name="Vargas-Isla R."/>
            <person name="Ushijima S."/>
            <person name="Smith C.A."/>
            <person name="Ahrendt S."/>
            <person name="Andreopoulos W."/>
            <person name="He G."/>
            <person name="Labutti K."/>
            <person name="Lipzen A."/>
            <person name="Ng V."/>
            <person name="Sandor L."/>
            <person name="Barry K."/>
            <person name="Martinez A.T."/>
            <person name="Xiao Y."/>
            <person name="Gibbons J.G."/>
            <person name="Terashima K."/>
            <person name="Hibbett D.S."/>
            <person name="Grigoriev I.V."/>
        </authorList>
    </citation>
    <scope>NUCLEOTIDE SEQUENCE</scope>
    <source>
        <strain evidence="1">TFB10827</strain>
    </source>
</reference>
<evidence type="ECO:0008006" key="3">
    <source>
        <dbReference type="Google" id="ProtNLM"/>
    </source>
</evidence>
<keyword evidence="2" id="KW-1185">Reference proteome</keyword>
<comment type="caution">
    <text evidence="1">The sequence shown here is derived from an EMBL/GenBank/DDBJ whole genome shotgun (WGS) entry which is preliminary data.</text>
</comment>
<protein>
    <recommendedName>
        <fullName evidence="3">WD40 repeat-like protein</fullName>
    </recommendedName>
</protein>
<name>A0ABQ8PXX6_9AGAR</name>
<dbReference type="Proteomes" id="UP001163828">
    <property type="component" value="Unassembled WGS sequence"/>
</dbReference>
<organism evidence="1 2">
    <name type="scientific">Lentinula boryana</name>
    <dbReference type="NCBI Taxonomy" id="40481"/>
    <lineage>
        <taxon>Eukaryota</taxon>
        <taxon>Fungi</taxon>
        <taxon>Dikarya</taxon>
        <taxon>Basidiomycota</taxon>
        <taxon>Agaricomycotina</taxon>
        <taxon>Agaricomycetes</taxon>
        <taxon>Agaricomycetidae</taxon>
        <taxon>Agaricales</taxon>
        <taxon>Marasmiineae</taxon>
        <taxon>Omphalotaceae</taxon>
        <taxon>Lentinula</taxon>
    </lineage>
</organism>
<gene>
    <name evidence="1" type="ORF">F5050DRAFT_1700844</name>
</gene>
<dbReference type="InterPro" id="IPR015943">
    <property type="entry name" value="WD40/YVTN_repeat-like_dom_sf"/>
</dbReference>
<dbReference type="Gene3D" id="2.130.10.10">
    <property type="entry name" value="YVTN repeat-like/Quinoprotein amine dehydrogenase"/>
    <property type="match status" value="1"/>
</dbReference>
<accession>A0ABQ8PXX6</accession>
<dbReference type="InterPro" id="IPR036322">
    <property type="entry name" value="WD40_repeat_dom_sf"/>
</dbReference>
<evidence type="ECO:0000313" key="1">
    <source>
        <dbReference type="EMBL" id="KAJ3991114.1"/>
    </source>
</evidence>
<sequence>MFPDIHVGEDGTYIWDLQTSRLLSLLSGSSMRGITTAIAWIIRLDDAEEVLVFGTNDGFLCIWKHKKAGYVSSNTPESQQLTHISQFIEVACEHLEGGLDGLEISGIAYDTSTGQLAVILQHWPQVVCFGQTGFGGPEIWSFGREDGIIHVLNNTGKVVKSKMTGTVIGHAAMNVKEDTLIIDDVSQGVAVFKLSTTDRLRTFNVPLATRRLRSIAFHNSNSAIISGSDHGKIYIFDRHMGDVIDTIDIGIKDWVQSVAVSTMSAITTVAN</sequence>
<proteinExistence type="predicted"/>
<dbReference type="EMBL" id="MU791168">
    <property type="protein sequence ID" value="KAJ3991114.1"/>
    <property type="molecule type" value="Genomic_DNA"/>
</dbReference>
<dbReference type="SUPFAM" id="SSF50978">
    <property type="entry name" value="WD40 repeat-like"/>
    <property type="match status" value="1"/>
</dbReference>
<evidence type="ECO:0000313" key="2">
    <source>
        <dbReference type="Proteomes" id="UP001163828"/>
    </source>
</evidence>